<keyword evidence="2" id="KW-1185">Reference proteome</keyword>
<sequence>MSCRTGIGSGFLDTKVLAEGLLVWILQQEPDLDNLLTRTMAKCCSRFENRGEECVASGRNRAPESRAGNCPTRKILLSATRALEGNERNSLKIASSH</sequence>
<dbReference type="EMBL" id="JBHFFA010000006">
    <property type="protein sequence ID" value="KAL2620440.1"/>
    <property type="molecule type" value="Genomic_DNA"/>
</dbReference>
<evidence type="ECO:0000313" key="1">
    <source>
        <dbReference type="EMBL" id="KAL2620440.1"/>
    </source>
</evidence>
<dbReference type="Proteomes" id="UP001605036">
    <property type="component" value="Unassembled WGS sequence"/>
</dbReference>
<reference evidence="1 2" key="1">
    <citation type="submission" date="2024-09" db="EMBL/GenBank/DDBJ databases">
        <title>Chromosome-scale assembly of Riccia fluitans.</title>
        <authorList>
            <person name="Paukszto L."/>
            <person name="Sawicki J."/>
            <person name="Karawczyk K."/>
            <person name="Piernik-Szablinska J."/>
            <person name="Szczecinska M."/>
            <person name="Mazdziarz M."/>
        </authorList>
    </citation>
    <scope>NUCLEOTIDE SEQUENCE [LARGE SCALE GENOMIC DNA]</scope>
    <source>
        <strain evidence="1">Rf_01</strain>
        <tissue evidence="1">Aerial parts of the thallus</tissue>
    </source>
</reference>
<gene>
    <name evidence="1" type="ORF">R1flu_000645</name>
</gene>
<proteinExistence type="predicted"/>
<name>A0ABD1Y120_9MARC</name>
<protein>
    <submittedName>
        <fullName evidence="1">Uncharacterized protein</fullName>
    </submittedName>
</protein>
<accession>A0ABD1Y120</accession>
<dbReference type="AlphaFoldDB" id="A0ABD1Y120"/>
<organism evidence="1 2">
    <name type="scientific">Riccia fluitans</name>
    <dbReference type="NCBI Taxonomy" id="41844"/>
    <lineage>
        <taxon>Eukaryota</taxon>
        <taxon>Viridiplantae</taxon>
        <taxon>Streptophyta</taxon>
        <taxon>Embryophyta</taxon>
        <taxon>Marchantiophyta</taxon>
        <taxon>Marchantiopsida</taxon>
        <taxon>Marchantiidae</taxon>
        <taxon>Marchantiales</taxon>
        <taxon>Ricciaceae</taxon>
        <taxon>Riccia</taxon>
    </lineage>
</organism>
<comment type="caution">
    <text evidence="1">The sequence shown here is derived from an EMBL/GenBank/DDBJ whole genome shotgun (WGS) entry which is preliminary data.</text>
</comment>
<evidence type="ECO:0000313" key="2">
    <source>
        <dbReference type="Proteomes" id="UP001605036"/>
    </source>
</evidence>